<dbReference type="InterPro" id="IPR027463">
    <property type="entry name" value="AcrB_DN_DC_subdom"/>
</dbReference>
<feature type="transmembrane region" description="Helical" evidence="1">
    <location>
        <begin position="876"/>
        <end position="900"/>
    </location>
</feature>
<name>A0A5C4RQQ7_9GAMM</name>
<feature type="transmembrane region" description="Helical" evidence="1">
    <location>
        <begin position="335"/>
        <end position="355"/>
    </location>
</feature>
<dbReference type="Pfam" id="PF00873">
    <property type="entry name" value="ACR_tran"/>
    <property type="match status" value="2"/>
</dbReference>
<proteinExistence type="predicted"/>
<keyword evidence="1" id="KW-0472">Membrane</keyword>
<feature type="transmembrane region" description="Helical" evidence="1">
    <location>
        <begin position="362"/>
        <end position="382"/>
    </location>
</feature>
<dbReference type="PANTHER" id="PTHR32063">
    <property type="match status" value="1"/>
</dbReference>
<dbReference type="PRINTS" id="PR00702">
    <property type="entry name" value="ACRIFLAVINRP"/>
</dbReference>
<feature type="transmembrane region" description="Helical" evidence="1">
    <location>
        <begin position="433"/>
        <end position="453"/>
    </location>
</feature>
<dbReference type="Gene3D" id="3.30.70.1430">
    <property type="entry name" value="Multidrug efflux transporter AcrB pore domain"/>
    <property type="match status" value="2"/>
</dbReference>
<feature type="transmembrane region" description="Helical" evidence="1">
    <location>
        <begin position="388"/>
        <end position="413"/>
    </location>
</feature>
<keyword evidence="1" id="KW-0812">Transmembrane</keyword>
<feature type="transmembrane region" description="Helical" evidence="1">
    <location>
        <begin position="955"/>
        <end position="971"/>
    </location>
</feature>
<feature type="transmembrane region" description="Helical" evidence="1">
    <location>
        <begin position="845"/>
        <end position="869"/>
    </location>
</feature>
<keyword evidence="1" id="KW-1133">Transmembrane helix</keyword>
<dbReference type="GO" id="GO:0005886">
    <property type="term" value="C:plasma membrane"/>
    <property type="evidence" value="ECO:0007669"/>
    <property type="project" value="TreeGrafter"/>
</dbReference>
<dbReference type="Gene3D" id="3.30.2090.10">
    <property type="entry name" value="Multidrug efflux transporter AcrB TolC docking domain, DN and DC subdomains"/>
    <property type="match status" value="2"/>
</dbReference>
<feature type="transmembrane region" description="Helical" evidence="1">
    <location>
        <begin position="523"/>
        <end position="541"/>
    </location>
</feature>
<reference evidence="2 3" key="1">
    <citation type="submission" date="2019-03" db="EMBL/GenBank/DDBJ databases">
        <title>Arenimonas daejeonensis sp. nov., isolated from compost.</title>
        <authorList>
            <person name="Jeon C.O."/>
        </authorList>
    </citation>
    <scope>NUCLEOTIDE SEQUENCE [LARGE SCALE GENOMIC DNA]</scope>
    <source>
        <strain evidence="2 3">R29</strain>
    </source>
</reference>
<comment type="caution">
    <text evidence="2">The sequence shown here is derived from an EMBL/GenBank/DDBJ whole genome shotgun (WGS) entry which is preliminary data.</text>
</comment>
<dbReference type="PANTHER" id="PTHR32063:SF0">
    <property type="entry name" value="SWARMING MOTILITY PROTEIN SWRC"/>
    <property type="match status" value="1"/>
</dbReference>
<dbReference type="Gene3D" id="3.30.70.1440">
    <property type="entry name" value="Multidrug efflux transporter AcrB pore domain"/>
    <property type="match status" value="1"/>
</dbReference>
<evidence type="ECO:0000313" key="2">
    <source>
        <dbReference type="EMBL" id="TNJ33520.1"/>
    </source>
</evidence>
<evidence type="ECO:0000256" key="1">
    <source>
        <dbReference type="SAM" id="Phobius"/>
    </source>
</evidence>
<dbReference type="Gene3D" id="3.30.70.1320">
    <property type="entry name" value="Multidrug efflux transporter AcrB pore domain like"/>
    <property type="match status" value="1"/>
</dbReference>
<evidence type="ECO:0000313" key="3">
    <source>
        <dbReference type="Proteomes" id="UP000305760"/>
    </source>
</evidence>
<dbReference type="EMBL" id="SMDR01000002">
    <property type="protein sequence ID" value="TNJ33520.1"/>
    <property type="molecule type" value="Genomic_DNA"/>
</dbReference>
<organism evidence="2 3">
    <name type="scientific">Arenimonas terrae</name>
    <dbReference type="NCBI Taxonomy" id="2546226"/>
    <lineage>
        <taxon>Bacteria</taxon>
        <taxon>Pseudomonadati</taxon>
        <taxon>Pseudomonadota</taxon>
        <taxon>Gammaproteobacteria</taxon>
        <taxon>Lysobacterales</taxon>
        <taxon>Lysobacteraceae</taxon>
        <taxon>Arenimonas</taxon>
    </lineage>
</organism>
<dbReference type="SUPFAM" id="SSF82693">
    <property type="entry name" value="Multidrug efflux transporter AcrB pore domain, PN1, PN2, PC1 and PC2 subdomains"/>
    <property type="match status" value="2"/>
</dbReference>
<sequence length="1028" mass="109255">MRLTDASLKNPAAVAVVVALVCLFGLASLRGLPLQLFPDIERPQLSIQTGWRAASPQEVESELLEPQEAVLQGIPGLEQMDGNANAGGSFINLTFAVGTDMRAMLVEVLGRLNRVPPLPRDASPPVVELGAQDSNTSLSFFFVQLLPGTEGDIGDYRRFIEEQVVPRIEAVPGVAGVEVNGGPQEELRIDLDLARAAALGVTIPEVAALAARANDVSGGAVEDGRRQYVLRFAGRYAPEDLGNLILAWRDGQPVRLGDVATVSLKRPEQRFFSYQNGNPAIGLRVVRESGANVLATLTEVKQVVAELRGTVLAERGLGIEQSFDASLFINRAINLLSGNLGAGVLLAVGCLWWFLRDARATLLIASAIPISLLATFIVLDLSGRSLNVISLAGLAFAVGMVMDAAVVVAENIVRLREGGKLPEEAARIGTHQVGGALLASTLTTIAVFLPVLFIEDVEGQLFSDLALTISIAVAISLLVAITVLPAAAGGWLKGKKLASLNESAYPRATALLMRWTDTRRKQVGWILGLVLLPALGAWLLVPRLDYLPPVKRAAIDAFFSFPPGMTPAVVDAEMGEVIRERMAPYMAGEKEPKLKNWYLLLWPGGGTIGARVEDESRIGELERIVRDEVVVGFPDTRAFATEGDLFGGFGGSARAIQIHLQSGDTEALARVAGQGRELLQKHFPGANVQAFPEADAVSPELRILANDRRLAEAGWNRSELGTVIRAVGEGMWLGEHFDGDRRMPIILGTPEPVAPDALVSTAVVTPLAGVVPLGDLANVEVTLSPNQLRRVDRRRTVTLTVDPPVTMSLEEALAKVEGDVVPQLREWLPEGGGVRVSGSADRLDAVISTMAGNFGLALGVLFMLMAAMFRSLRDSLFVMLALPMAVFGGVLGLRALGLFTTQSLDLLSMIGFIMLLGMVINNAILLVAQTRVAESEGLGIHDAVAQALAQRLRPILIGALTGVVGALPMALNPGPGSVIYRGLAAVTVGGVGLSLVFTLVLMPALLRLSAELKPLSLRRPRPALPAAA</sequence>
<dbReference type="RefSeq" id="WP_139448008.1">
    <property type="nucleotide sequence ID" value="NZ_SMDR01000002.1"/>
</dbReference>
<dbReference type="Proteomes" id="UP000305760">
    <property type="component" value="Unassembled WGS sequence"/>
</dbReference>
<accession>A0A5C4RQQ7</accession>
<feature type="transmembrane region" description="Helical" evidence="1">
    <location>
        <begin position="906"/>
        <end position="928"/>
    </location>
</feature>
<dbReference type="Gene3D" id="1.20.1640.10">
    <property type="entry name" value="Multidrug efflux transporter AcrB transmembrane domain"/>
    <property type="match status" value="2"/>
</dbReference>
<dbReference type="OrthoDB" id="9757904at2"/>
<dbReference type="GO" id="GO:0042910">
    <property type="term" value="F:xenobiotic transmembrane transporter activity"/>
    <property type="evidence" value="ECO:0007669"/>
    <property type="project" value="TreeGrafter"/>
</dbReference>
<keyword evidence="3" id="KW-1185">Reference proteome</keyword>
<feature type="transmembrane region" description="Helical" evidence="1">
    <location>
        <begin position="465"/>
        <end position="492"/>
    </location>
</feature>
<dbReference type="SUPFAM" id="SSF82866">
    <property type="entry name" value="Multidrug efflux transporter AcrB transmembrane domain"/>
    <property type="match status" value="2"/>
</dbReference>
<dbReference type="InterPro" id="IPR001036">
    <property type="entry name" value="Acrflvin-R"/>
</dbReference>
<dbReference type="AlphaFoldDB" id="A0A5C4RQQ7"/>
<gene>
    <name evidence="2" type="ORF">E1B00_09165</name>
</gene>
<protein>
    <submittedName>
        <fullName evidence="2">Efflux RND transporter permease subunit</fullName>
    </submittedName>
</protein>
<feature type="transmembrane region" description="Helical" evidence="1">
    <location>
        <begin position="983"/>
        <end position="1006"/>
    </location>
</feature>
<dbReference type="SUPFAM" id="SSF82714">
    <property type="entry name" value="Multidrug efflux transporter AcrB TolC docking domain, DN and DC subdomains"/>
    <property type="match status" value="2"/>
</dbReference>